<accession>A0A9N9FB85</accession>
<dbReference type="SUPFAM" id="SSF52540">
    <property type="entry name" value="P-loop containing nucleoside triphosphate hydrolases"/>
    <property type="match status" value="1"/>
</dbReference>
<feature type="region of interest" description="Disordered" evidence="2">
    <location>
        <begin position="623"/>
        <end position="660"/>
    </location>
</feature>
<dbReference type="Pfam" id="PF00004">
    <property type="entry name" value="AAA"/>
    <property type="match status" value="1"/>
</dbReference>
<evidence type="ECO:0000256" key="2">
    <source>
        <dbReference type="SAM" id="MobiDB-lite"/>
    </source>
</evidence>
<dbReference type="GO" id="GO:0005524">
    <property type="term" value="F:ATP binding"/>
    <property type="evidence" value="ECO:0007669"/>
    <property type="project" value="InterPro"/>
</dbReference>
<evidence type="ECO:0000259" key="4">
    <source>
        <dbReference type="SMART" id="SM00382"/>
    </source>
</evidence>
<feature type="domain" description="AAA+ ATPase" evidence="4">
    <location>
        <begin position="282"/>
        <end position="433"/>
    </location>
</feature>
<keyword evidence="3" id="KW-0472">Membrane</keyword>
<evidence type="ECO:0000313" key="5">
    <source>
        <dbReference type="EMBL" id="CAG8522642.1"/>
    </source>
</evidence>
<feature type="transmembrane region" description="Helical" evidence="3">
    <location>
        <begin position="35"/>
        <end position="64"/>
    </location>
</feature>
<dbReference type="EMBL" id="CAJVPZ010002986">
    <property type="protein sequence ID" value="CAG8522642.1"/>
    <property type="molecule type" value="Genomic_DNA"/>
</dbReference>
<dbReference type="OrthoDB" id="10251412at2759"/>
<feature type="region of interest" description="Disordered" evidence="2">
    <location>
        <begin position="518"/>
        <end position="608"/>
    </location>
</feature>
<dbReference type="AlphaFoldDB" id="A0A9N9FB85"/>
<organism evidence="5 6">
    <name type="scientific">Racocetra fulgida</name>
    <dbReference type="NCBI Taxonomy" id="60492"/>
    <lineage>
        <taxon>Eukaryota</taxon>
        <taxon>Fungi</taxon>
        <taxon>Fungi incertae sedis</taxon>
        <taxon>Mucoromycota</taxon>
        <taxon>Glomeromycotina</taxon>
        <taxon>Glomeromycetes</taxon>
        <taxon>Diversisporales</taxon>
        <taxon>Gigasporaceae</taxon>
        <taxon>Racocetra</taxon>
    </lineage>
</organism>
<keyword evidence="3" id="KW-0812">Transmembrane</keyword>
<dbReference type="Proteomes" id="UP000789396">
    <property type="component" value="Unassembled WGS sequence"/>
</dbReference>
<dbReference type="InterPro" id="IPR050747">
    <property type="entry name" value="Mitochondrial_chaperone_BCS1"/>
</dbReference>
<dbReference type="PANTHER" id="PTHR23070">
    <property type="entry name" value="BCS1 AAA-TYPE ATPASE"/>
    <property type="match status" value="1"/>
</dbReference>
<feature type="compositionally biased region" description="Basic and acidic residues" evidence="2">
    <location>
        <begin position="355"/>
        <end position="372"/>
    </location>
</feature>
<comment type="similarity">
    <text evidence="1">Belongs to the AAA ATPase family. BCS1 subfamily.</text>
</comment>
<evidence type="ECO:0000313" key="6">
    <source>
        <dbReference type="Proteomes" id="UP000789396"/>
    </source>
</evidence>
<name>A0A9N9FB85_9GLOM</name>
<comment type="caution">
    <text evidence="5">The sequence shown here is derived from an EMBL/GenBank/DDBJ whole genome shotgun (WGS) entry which is preliminary data.</text>
</comment>
<reference evidence="5" key="1">
    <citation type="submission" date="2021-06" db="EMBL/GenBank/DDBJ databases">
        <authorList>
            <person name="Kallberg Y."/>
            <person name="Tangrot J."/>
            <person name="Rosling A."/>
        </authorList>
    </citation>
    <scope>NUCLEOTIDE SEQUENCE</scope>
    <source>
        <strain evidence="5">IN212</strain>
    </source>
</reference>
<proteinExistence type="inferred from homology"/>
<evidence type="ECO:0000256" key="1">
    <source>
        <dbReference type="ARBA" id="ARBA00007448"/>
    </source>
</evidence>
<dbReference type="Gene3D" id="3.40.50.300">
    <property type="entry name" value="P-loop containing nucleotide triphosphate hydrolases"/>
    <property type="match status" value="1"/>
</dbReference>
<dbReference type="InterPro" id="IPR003959">
    <property type="entry name" value="ATPase_AAA_core"/>
</dbReference>
<dbReference type="GO" id="GO:0016887">
    <property type="term" value="F:ATP hydrolysis activity"/>
    <property type="evidence" value="ECO:0007669"/>
    <property type="project" value="InterPro"/>
</dbReference>
<gene>
    <name evidence="5" type="ORF">RFULGI_LOCUS3425</name>
</gene>
<dbReference type="InterPro" id="IPR003593">
    <property type="entry name" value="AAA+_ATPase"/>
</dbReference>
<keyword evidence="3" id="KW-1133">Transmembrane helix</keyword>
<feature type="compositionally biased region" description="Low complexity" evidence="2">
    <location>
        <begin position="624"/>
        <end position="639"/>
    </location>
</feature>
<feature type="region of interest" description="Disordered" evidence="2">
    <location>
        <begin position="354"/>
        <end position="374"/>
    </location>
</feature>
<protein>
    <submittedName>
        <fullName evidence="5">11103_t:CDS:1</fullName>
    </submittedName>
</protein>
<keyword evidence="6" id="KW-1185">Reference proteome</keyword>
<dbReference type="SMART" id="SM00382">
    <property type="entry name" value="AAA"/>
    <property type="match status" value="1"/>
</dbReference>
<sequence length="685" mass="77150">MTDFTAIFQPFLDLFNQGQVQAILLAWLPTKIGPYLSGIMAVDMFVTTVIASGFTVLCAALYAISQSLITGNGWNRNLVTVQIEYYVTDQYTSTFYEALSWLISKQTKKLDKGSFIVQPTNDLISQEDEDDECAPPSFNILPEKNQQISIEYNKRKFNVTYCIPEGENTENSNNNNNSYASASPKSMPSIYLTTVEDSKTSVDSISEFINEVTRSYLEAQKRDKIRARYERTDGYWYRVQSLSSIRGLETVALDEKQEQLLKKELDTFVSDKEFYGRIGMPYRRGFLFFGKPGTGKTSLINAISSQLSRDLYYINLKNITSDNEMSAAFSSVPSNQIIVLEDVDAQSKILHKRRSGDDDKYSKGISSDDNKGGKGTGSGFSMISLSNFLGCLDGHILSEGNIIIMTTNHVEHLDPACIRPGRMDVHLNLEYCTHYQIRKMYRSIVENQKAEFPEDVLQKIPEHLLPPCEVMMTMVLYRNDIDLIPEKVLGLVEKYRDMNPEDIAKQMEEEARRIEAASKIVENEATKSEETKSEETKSEETKSEETKSEETKSEETKSEETKSGETKADGVKSEETKTEGVKSEEIKTEGIKSEETKSEATKIDEVKSEETKIKKTLKVENAESKLSSVSMTRSSSNRSETTCINDEENGGSGNTTDVEVDDIQTTKNIKLEPIITKDTTSQIQI</sequence>
<evidence type="ECO:0000256" key="3">
    <source>
        <dbReference type="SAM" id="Phobius"/>
    </source>
</evidence>
<dbReference type="InterPro" id="IPR027417">
    <property type="entry name" value="P-loop_NTPase"/>
</dbReference>